<dbReference type="CDD" id="cd12421">
    <property type="entry name" value="RRM1_PTBP1_hnRNPL_like"/>
    <property type="match status" value="1"/>
</dbReference>
<evidence type="ECO:0000256" key="2">
    <source>
        <dbReference type="SAM" id="MobiDB-lite"/>
    </source>
</evidence>
<organism evidence="4 5">
    <name type="scientific">Dimorphilus gyrociliatus</name>
    <dbReference type="NCBI Taxonomy" id="2664684"/>
    <lineage>
        <taxon>Eukaryota</taxon>
        <taxon>Metazoa</taxon>
        <taxon>Spiralia</taxon>
        <taxon>Lophotrochozoa</taxon>
        <taxon>Annelida</taxon>
        <taxon>Polychaeta</taxon>
        <taxon>Polychaeta incertae sedis</taxon>
        <taxon>Dinophilidae</taxon>
        <taxon>Dimorphilus</taxon>
    </lineage>
</organism>
<dbReference type="PANTHER" id="PTHR15592">
    <property type="entry name" value="MATRIN 3/NUCLEAR PROTEIN 220-RELATED"/>
    <property type="match status" value="1"/>
</dbReference>
<feature type="compositionally biased region" description="Basic and acidic residues" evidence="2">
    <location>
        <begin position="9"/>
        <end position="28"/>
    </location>
</feature>
<name>A0A7I8W386_9ANNE</name>
<reference evidence="4 5" key="1">
    <citation type="submission" date="2020-08" db="EMBL/GenBank/DDBJ databases">
        <authorList>
            <person name="Hejnol A."/>
        </authorList>
    </citation>
    <scope>NUCLEOTIDE SEQUENCE [LARGE SCALE GENOMIC DNA]</scope>
</reference>
<feature type="domain" description="RRM" evidence="3">
    <location>
        <begin position="36"/>
        <end position="110"/>
    </location>
</feature>
<accession>A0A7I8W386</accession>
<feature type="domain" description="RRM" evidence="3">
    <location>
        <begin position="410"/>
        <end position="490"/>
    </location>
</feature>
<dbReference type="GO" id="GO:0003723">
    <property type="term" value="F:RNA binding"/>
    <property type="evidence" value="ECO:0007669"/>
    <property type="project" value="UniProtKB-UniRule"/>
</dbReference>
<feature type="domain" description="RRM" evidence="3">
    <location>
        <begin position="293"/>
        <end position="367"/>
    </location>
</feature>
<proteinExistence type="predicted"/>
<dbReference type="SMART" id="SM00360">
    <property type="entry name" value="RRM"/>
    <property type="match status" value="4"/>
</dbReference>
<dbReference type="SUPFAM" id="SSF54928">
    <property type="entry name" value="RNA-binding domain, RBD"/>
    <property type="match status" value="3"/>
</dbReference>
<evidence type="ECO:0000313" key="4">
    <source>
        <dbReference type="EMBL" id="CAD5123030.1"/>
    </source>
</evidence>
<dbReference type="FunFam" id="3.30.70.330:FF:000341">
    <property type="entry name" value="Hephaestus, isoform C"/>
    <property type="match status" value="1"/>
</dbReference>
<feature type="region of interest" description="Disordered" evidence="2">
    <location>
        <begin position="249"/>
        <end position="290"/>
    </location>
</feature>
<keyword evidence="5" id="KW-1185">Reference proteome</keyword>
<dbReference type="OrthoDB" id="296632at2759"/>
<evidence type="ECO:0000313" key="5">
    <source>
        <dbReference type="Proteomes" id="UP000549394"/>
    </source>
</evidence>
<dbReference type="AlphaFoldDB" id="A0A7I8W386"/>
<sequence length="503" mass="57593">MKRTADVSPQEKVEPADDSGLKKTKLEEGESNEPSRVVHFRSLPSEATELDVINLGKPFGDLTNLVLVKKKNQAILELSDLESAKRLVDYYNRKPEIRKGRQIYVQFSNRKEMKTDSGGNFGAEAALQAARHLKVIEYEKKCTLELSPDVHEKKILRVIVDHTNFPVNIDTLYEVFSKHGEVHKMVAFNKNKFPNQFQALIEMADPLSAQVALLKLDGENIYNGCCTLRIEFSKMTGLSIKYNNDKTRDFTKRLPSGEEDYDRDRDRYDAPRGMRPDIDSRYRDRDGSGSENSVVIVSNLNDEIVTPDYLFTLFGVYGDVLRVKVLYQKKDTALIQFTDSNGADLAIQHLNNLKIWGRQIRINQSKHRTIQMPKDGLPEAHLTRDYSGSHLHRFRKTHSKNHHNIYPPSTTLHLSNIAGDTDERGMRELLSQYGSIRDFKFLPGKDRDRKDRKMALVQMDTIEEAVIALINLHDYQLAETAHLRVSFSRARNAFQTRDDGGLD</sequence>
<dbReference type="Pfam" id="PF13893">
    <property type="entry name" value="RRM_5"/>
    <property type="match status" value="2"/>
</dbReference>
<dbReference type="InterPro" id="IPR035979">
    <property type="entry name" value="RBD_domain_sf"/>
</dbReference>
<evidence type="ECO:0000259" key="3">
    <source>
        <dbReference type="PROSITE" id="PS50102"/>
    </source>
</evidence>
<dbReference type="Proteomes" id="UP000549394">
    <property type="component" value="Unassembled WGS sequence"/>
</dbReference>
<feature type="region of interest" description="Disordered" evidence="2">
    <location>
        <begin position="1"/>
        <end position="36"/>
    </location>
</feature>
<feature type="compositionally biased region" description="Basic and acidic residues" evidence="2">
    <location>
        <begin position="249"/>
        <end position="288"/>
    </location>
</feature>
<dbReference type="PROSITE" id="PS50102">
    <property type="entry name" value="RRM"/>
    <property type="match status" value="4"/>
</dbReference>
<dbReference type="CDD" id="cd12423">
    <property type="entry name" value="RRM3_PTBP1_like"/>
    <property type="match status" value="1"/>
</dbReference>
<evidence type="ECO:0000256" key="1">
    <source>
        <dbReference type="PROSITE-ProRule" id="PRU00176"/>
    </source>
</evidence>
<comment type="caution">
    <text evidence="4">The sequence shown here is derived from an EMBL/GenBank/DDBJ whole genome shotgun (WGS) entry which is preliminary data.</text>
</comment>
<dbReference type="Pfam" id="PF00076">
    <property type="entry name" value="RRM_1"/>
    <property type="match status" value="1"/>
</dbReference>
<keyword evidence="1" id="KW-0694">RNA-binding</keyword>
<dbReference type="InterPro" id="IPR000504">
    <property type="entry name" value="RRM_dom"/>
</dbReference>
<dbReference type="EMBL" id="CAJFCJ010000019">
    <property type="protein sequence ID" value="CAD5123030.1"/>
    <property type="molecule type" value="Genomic_DNA"/>
</dbReference>
<dbReference type="InterPro" id="IPR012677">
    <property type="entry name" value="Nucleotide-bd_a/b_plait_sf"/>
</dbReference>
<gene>
    <name evidence="4" type="ORF">DGYR_LOCUS10757</name>
</gene>
<dbReference type="Gene3D" id="3.30.70.330">
    <property type="match status" value="4"/>
</dbReference>
<feature type="domain" description="RRM" evidence="3">
    <location>
        <begin position="156"/>
        <end position="235"/>
    </location>
</feature>
<protein>
    <submittedName>
        <fullName evidence="4">DgyrCDS11413</fullName>
    </submittedName>
</protein>